<dbReference type="SUPFAM" id="SSF51735">
    <property type="entry name" value="NAD(P)-binding Rossmann-fold domains"/>
    <property type="match status" value="1"/>
</dbReference>
<reference evidence="2" key="1">
    <citation type="submission" date="2019-01" db="EMBL/GenBank/DDBJ databases">
        <title>Draft genome sequences of three monokaryotic isolates of the white-rot basidiomycete fungus Dichomitus squalens.</title>
        <authorList>
            <consortium name="DOE Joint Genome Institute"/>
            <person name="Lopez S.C."/>
            <person name="Andreopoulos B."/>
            <person name="Pangilinan J."/>
            <person name="Lipzen A."/>
            <person name="Riley R."/>
            <person name="Ahrendt S."/>
            <person name="Ng V."/>
            <person name="Barry K."/>
            <person name="Daum C."/>
            <person name="Grigoriev I.V."/>
            <person name="Hilden K.S."/>
            <person name="Makela M.R."/>
            <person name="de Vries R.P."/>
        </authorList>
    </citation>
    <scope>NUCLEOTIDE SEQUENCE [LARGE SCALE GENOMIC DNA]</scope>
    <source>
        <strain evidence="2">OM18370.1</strain>
    </source>
</reference>
<organism evidence="2">
    <name type="scientific">Dichomitus squalens</name>
    <dbReference type="NCBI Taxonomy" id="114155"/>
    <lineage>
        <taxon>Eukaryota</taxon>
        <taxon>Fungi</taxon>
        <taxon>Dikarya</taxon>
        <taxon>Basidiomycota</taxon>
        <taxon>Agaricomycotina</taxon>
        <taxon>Agaricomycetes</taxon>
        <taxon>Polyporales</taxon>
        <taxon>Polyporaceae</taxon>
        <taxon>Dichomitus</taxon>
    </lineage>
</organism>
<evidence type="ECO:0000256" key="1">
    <source>
        <dbReference type="SAM" id="MobiDB-lite"/>
    </source>
</evidence>
<dbReference type="EMBL" id="ML143422">
    <property type="protein sequence ID" value="TBU28367.1"/>
    <property type="molecule type" value="Genomic_DNA"/>
</dbReference>
<dbReference type="Proteomes" id="UP000292957">
    <property type="component" value="Unassembled WGS sequence"/>
</dbReference>
<gene>
    <name evidence="2" type="ORF">BD311DRAFT_788543</name>
</gene>
<feature type="compositionally biased region" description="Acidic residues" evidence="1">
    <location>
        <begin position="292"/>
        <end position="302"/>
    </location>
</feature>
<sequence>MTPERSAASGGAKSAISRVNDIGIGKGGLKSTRVTAAEGQTGRLAVDLLCVLEEYDTVKNIVYDPDDEEMLVKSMEDINTCLLTLPARKLKFTRTLLSATRTAKTVTNLVLLSSAGAEHADPTTQPRLHESIALEALALRPKGETAAQPNLLLYTGEAQGVGTLLIQIWERHKFASVALGDFAQLTAYVVTSAGPHGLADDVRGQVLVATGTQLVSGEELAVAASQALGTKMEFESIDEEIAKKILNSDQGAEVDEAEPEYLLEYYSLEPTELFQTYAENFRSKRRKVAVKDEDDEDEDMTDESVVKESRRQRSRRICRLSNVGMDVDEVWTC</sequence>
<feature type="region of interest" description="Disordered" evidence="1">
    <location>
        <begin position="288"/>
        <end position="311"/>
    </location>
</feature>
<dbReference type="InterPro" id="IPR036291">
    <property type="entry name" value="NAD(P)-bd_dom_sf"/>
</dbReference>
<dbReference type="OrthoDB" id="10254221at2759"/>
<dbReference type="AlphaFoldDB" id="A0A4Q9MMQ1"/>
<evidence type="ECO:0000313" key="2">
    <source>
        <dbReference type="EMBL" id="TBU28367.1"/>
    </source>
</evidence>
<evidence type="ECO:0008006" key="3">
    <source>
        <dbReference type="Google" id="ProtNLM"/>
    </source>
</evidence>
<name>A0A4Q9MMQ1_9APHY</name>
<accession>A0A4Q9MMQ1</accession>
<protein>
    <recommendedName>
        <fullName evidence="3">NAD(P)-binding protein</fullName>
    </recommendedName>
</protein>
<dbReference type="Gene3D" id="3.40.50.720">
    <property type="entry name" value="NAD(P)-binding Rossmann-like Domain"/>
    <property type="match status" value="1"/>
</dbReference>
<proteinExistence type="predicted"/>